<dbReference type="Proteomes" id="UP000632454">
    <property type="component" value="Unassembled WGS sequence"/>
</dbReference>
<keyword evidence="1" id="KW-0472">Membrane</keyword>
<comment type="caution">
    <text evidence="2">The sequence shown here is derived from an EMBL/GenBank/DDBJ whole genome shotgun (WGS) entry which is preliminary data.</text>
</comment>
<gene>
    <name evidence="2" type="ORF">GCM10007298_11960</name>
</gene>
<keyword evidence="3" id="KW-1185">Reference proteome</keyword>
<dbReference type="EMBL" id="BMCS01000001">
    <property type="protein sequence ID" value="GGF17566.1"/>
    <property type="molecule type" value="Genomic_DNA"/>
</dbReference>
<evidence type="ECO:0000313" key="2">
    <source>
        <dbReference type="EMBL" id="GGF17566.1"/>
    </source>
</evidence>
<name>A0ABQ1UIC1_9NOCA</name>
<reference evidence="3" key="1">
    <citation type="journal article" date="2019" name="Int. J. Syst. Evol. Microbiol.">
        <title>The Global Catalogue of Microorganisms (GCM) 10K type strain sequencing project: providing services to taxonomists for standard genome sequencing and annotation.</title>
        <authorList>
            <consortium name="The Broad Institute Genomics Platform"/>
            <consortium name="The Broad Institute Genome Sequencing Center for Infectious Disease"/>
            <person name="Wu L."/>
            <person name="Ma J."/>
        </authorList>
    </citation>
    <scope>NUCLEOTIDE SEQUENCE [LARGE SCALE GENOMIC DNA]</scope>
    <source>
        <strain evidence="3">CCM 7855</strain>
    </source>
</reference>
<sequence>MSMASPDTPQNMAAMSCCPGGAVAMLGVGLGHMLAGSMHRLAARRARRRELHMLQQMWAAECASPVITPRHRDRPN</sequence>
<accession>A0ABQ1UIC1</accession>
<proteinExistence type="predicted"/>
<protein>
    <submittedName>
        <fullName evidence="2">Uncharacterized protein</fullName>
    </submittedName>
</protein>
<keyword evidence="1" id="KW-1133">Transmembrane helix</keyword>
<keyword evidence="1" id="KW-0812">Transmembrane</keyword>
<feature type="transmembrane region" description="Helical" evidence="1">
    <location>
        <begin position="12"/>
        <end position="35"/>
    </location>
</feature>
<evidence type="ECO:0000256" key="1">
    <source>
        <dbReference type="SAM" id="Phobius"/>
    </source>
</evidence>
<evidence type="ECO:0000313" key="3">
    <source>
        <dbReference type="Proteomes" id="UP000632454"/>
    </source>
</evidence>
<organism evidence="2 3">
    <name type="scientific">Williamsia phyllosphaerae</name>
    <dbReference type="NCBI Taxonomy" id="885042"/>
    <lineage>
        <taxon>Bacteria</taxon>
        <taxon>Bacillati</taxon>
        <taxon>Actinomycetota</taxon>
        <taxon>Actinomycetes</taxon>
        <taxon>Mycobacteriales</taxon>
        <taxon>Nocardiaceae</taxon>
        <taxon>Williamsia</taxon>
    </lineage>
</organism>